<feature type="compositionally biased region" description="Basic residues" evidence="1">
    <location>
        <begin position="29"/>
        <end position="39"/>
    </location>
</feature>
<dbReference type="Pfam" id="PF05678">
    <property type="entry name" value="VQ"/>
    <property type="match status" value="1"/>
</dbReference>
<evidence type="ECO:0000256" key="1">
    <source>
        <dbReference type="SAM" id="MobiDB-lite"/>
    </source>
</evidence>
<dbReference type="InterPro" id="IPR008889">
    <property type="entry name" value="VQ"/>
</dbReference>
<evidence type="ECO:0000313" key="3">
    <source>
        <dbReference type="Proteomes" id="UP000504609"/>
    </source>
</evidence>
<dbReference type="GeneID" id="111442869"/>
<keyword evidence="3" id="KW-1185">Reference proteome</keyword>
<organism evidence="3 4">
    <name type="scientific">Cucurbita moschata</name>
    <name type="common">Winter crookneck squash</name>
    <name type="synonym">Cucurbita pepo var. moschata</name>
    <dbReference type="NCBI Taxonomy" id="3662"/>
    <lineage>
        <taxon>Eukaryota</taxon>
        <taxon>Viridiplantae</taxon>
        <taxon>Streptophyta</taxon>
        <taxon>Embryophyta</taxon>
        <taxon>Tracheophyta</taxon>
        <taxon>Spermatophyta</taxon>
        <taxon>Magnoliopsida</taxon>
        <taxon>eudicotyledons</taxon>
        <taxon>Gunneridae</taxon>
        <taxon>Pentapetalae</taxon>
        <taxon>rosids</taxon>
        <taxon>fabids</taxon>
        <taxon>Cucurbitales</taxon>
        <taxon>Cucurbitaceae</taxon>
        <taxon>Cucurbiteae</taxon>
        <taxon>Cucurbita</taxon>
    </lineage>
</organism>
<dbReference type="AlphaFoldDB" id="A0A6J1FCY7"/>
<feature type="domain" description="VQ" evidence="2">
    <location>
        <begin position="41"/>
        <end position="66"/>
    </location>
</feature>
<reference evidence="4" key="1">
    <citation type="submission" date="2025-08" db="UniProtKB">
        <authorList>
            <consortium name="RefSeq"/>
        </authorList>
    </citation>
    <scope>IDENTIFICATION</scope>
    <source>
        <tissue evidence="4">Young leaves</tissue>
    </source>
</reference>
<dbReference type="Proteomes" id="UP000504609">
    <property type="component" value="Unplaced"/>
</dbReference>
<dbReference type="RefSeq" id="XP_022936195.1">
    <property type="nucleotide sequence ID" value="XM_023080427.1"/>
</dbReference>
<accession>A0A6J1FCY7</accession>
<dbReference type="KEGG" id="cmos:111442869"/>
<evidence type="ECO:0000259" key="2">
    <source>
        <dbReference type="Pfam" id="PF05678"/>
    </source>
</evidence>
<gene>
    <name evidence="4" type="primary">LOC111442869</name>
</gene>
<protein>
    <submittedName>
        <fullName evidence="4">VQ motif-containing protein 22-like</fullName>
    </submittedName>
</protein>
<feature type="region of interest" description="Disordered" evidence="1">
    <location>
        <begin position="1"/>
        <end position="41"/>
    </location>
</feature>
<dbReference type="PANTHER" id="PTHR33179:SF29">
    <property type="entry name" value="OS06G0666400 PROTEIN"/>
    <property type="match status" value="1"/>
</dbReference>
<sequence length="143" mass="15756">MAHRWLPDSTLVPAATTPPPSSDGVRVAKPVRKRSRASRRTPTTLLNTDAANFRAMVQQFTGGPSHTLHNFAAFDPTPAAYHLQQPPYLFPFQNHPPPHQPPFMFSAGEGFFLEGSRSNNNSNVDYMGLYDGSSLTAQNHRPA</sequence>
<dbReference type="PANTHER" id="PTHR33179">
    <property type="entry name" value="VQ MOTIF-CONTAINING PROTEIN"/>
    <property type="match status" value="1"/>
</dbReference>
<dbReference type="InterPro" id="IPR039609">
    <property type="entry name" value="VQ_15/22"/>
</dbReference>
<name>A0A6J1FCY7_CUCMO</name>
<proteinExistence type="predicted"/>
<evidence type="ECO:0000313" key="4">
    <source>
        <dbReference type="RefSeq" id="XP_022936195.1"/>
    </source>
</evidence>